<evidence type="ECO:0008006" key="4">
    <source>
        <dbReference type="Google" id="ProtNLM"/>
    </source>
</evidence>
<sequence length="76" mass="8408">MVRFAVRMLLVTGLLALAGCAGEKGKEQLETARFEEKQHNLEHAVKLYEEIVTKYPGTPAAAEAEKRLAELKKGKP</sequence>
<keyword evidence="1" id="KW-0732">Signal</keyword>
<protein>
    <recommendedName>
        <fullName evidence="4">Tetratricopeptide repeat protein</fullName>
    </recommendedName>
</protein>
<accession>A0ABS5SAF7</accession>
<dbReference type="EMBL" id="JAHCVK010000001">
    <property type="protein sequence ID" value="MBT0652363.1"/>
    <property type="molecule type" value="Genomic_DNA"/>
</dbReference>
<gene>
    <name evidence="2" type="ORF">KI810_04795</name>
</gene>
<dbReference type="InterPro" id="IPR011990">
    <property type="entry name" value="TPR-like_helical_dom_sf"/>
</dbReference>
<dbReference type="Proteomes" id="UP000756860">
    <property type="component" value="Unassembled WGS sequence"/>
</dbReference>
<evidence type="ECO:0000256" key="1">
    <source>
        <dbReference type="SAM" id="SignalP"/>
    </source>
</evidence>
<name>A0ABS5SAF7_9BACT</name>
<proteinExistence type="predicted"/>
<feature type="signal peptide" evidence="1">
    <location>
        <begin position="1"/>
        <end position="18"/>
    </location>
</feature>
<evidence type="ECO:0000313" key="3">
    <source>
        <dbReference type="Proteomes" id="UP000756860"/>
    </source>
</evidence>
<feature type="chain" id="PRO_5046858599" description="Tetratricopeptide repeat protein" evidence="1">
    <location>
        <begin position="19"/>
        <end position="76"/>
    </location>
</feature>
<reference evidence="2 3" key="1">
    <citation type="submission" date="2021-05" db="EMBL/GenBank/DDBJ databases">
        <title>The draft genome of Geobacter luticola JCM 17780.</title>
        <authorList>
            <person name="Xu Z."/>
            <person name="Masuda Y."/>
            <person name="Itoh H."/>
            <person name="Senoo K."/>
        </authorList>
    </citation>
    <scope>NUCLEOTIDE SEQUENCE [LARGE SCALE GENOMIC DNA]</scope>
    <source>
        <strain evidence="2 3">JCM 17780</strain>
    </source>
</reference>
<dbReference type="PROSITE" id="PS51257">
    <property type="entry name" value="PROKAR_LIPOPROTEIN"/>
    <property type="match status" value="1"/>
</dbReference>
<dbReference type="RefSeq" id="WP_214174313.1">
    <property type="nucleotide sequence ID" value="NZ_JAHCVK010000001.1"/>
</dbReference>
<dbReference type="Gene3D" id="1.25.40.10">
    <property type="entry name" value="Tetratricopeptide repeat domain"/>
    <property type="match status" value="1"/>
</dbReference>
<keyword evidence="3" id="KW-1185">Reference proteome</keyword>
<comment type="caution">
    <text evidence="2">The sequence shown here is derived from an EMBL/GenBank/DDBJ whole genome shotgun (WGS) entry which is preliminary data.</text>
</comment>
<evidence type="ECO:0000313" key="2">
    <source>
        <dbReference type="EMBL" id="MBT0652363.1"/>
    </source>
</evidence>
<organism evidence="2 3">
    <name type="scientific">Geomobilimonas luticola</name>
    <dbReference type="NCBI Taxonomy" id="1114878"/>
    <lineage>
        <taxon>Bacteria</taxon>
        <taxon>Pseudomonadati</taxon>
        <taxon>Thermodesulfobacteriota</taxon>
        <taxon>Desulfuromonadia</taxon>
        <taxon>Geobacterales</taxon>
        <taxon>Geobacteraceae</taxon>
        <taxon>Geomobilimonas</taxon>
    </lineage>
</organism>